<name>A0AAF1C4P1_9CHRO</name>
<protein>
    <submittedName>
        <fullName evidence="1">Uncharacterized protein</fullName>
    </submittedName>
</protein>
<evidence type="ECO:0000313" key="1">
    <source>
        <dbReference type="EMBL" id="WPF87536.1"/>
    </source>
</evidence>
<dbReference type="EMBL" id="CP138348">
    <property type="protein sequence ID" value="WPF87536.1"/>
    <property type="molecule type" value="Genomic_DNA"/>
</dbReference>
<sequence>MRYFFVIDHNLSTYYLSGNSLLEALNKGNLPEEEVESYSEIGVEDYIHKPIETPDKIDPDKLSPTVDPNLCPDCEIGTIERVQYPHWLLKHARYFPSSPQDYEYCNYCDYISLDENVDDIPYHDNVALETLLPY</sequence>
<dbReference type="RefSeq" id="WP_320001073.1">
    <property type="nucleotide sequence ID" value="NZ_CP138348.1"/>
</dbReference>
<organism evidence="1">
    <name type="scientific">Cyanobacterium aponinum AL20115</name>
    <dbReference type="NCBI Taxonomy" id="3090662"/>
    <lineage>
        <taxon>Bacteria</taxon>
        <taxon>Bacillati</taxon>
        <taxon>Cyanobacteriota</taxon>
        <taxon>Cyanophyceae</taxon>
        <taxon>Oscillatoriophycideae</taxon>
        <taxon>Chroococcales</taxon>
        <taxon>Geminocystaceae</taxon>
        <taxon>Cyanobacterium</taxon>
    </lineage>
</organism>
<accession>A0AAF1C4P1</accession>
<gene>
    <name evidence="1" type="ORF">SAY89_12045</name>
</gene>
<proteinExistence type="predicted"/>
<dbReference type="AlphaFoldDB" id="A0AAF1C4P1"/>
<reference evidence="1" key="1">
    <citation type="submission" date="2023-11" db="EMBL/GenBank/DDBJ databases">
        <title>Genome sequence of Cyanobacterium aponinum BCRC AL20115.</title>
        <authorList>
            <person name="Chang H.-Y."/>
            <person name="Lin K.-M."/>
            <person name="Hsueh H.-T."/>
            <person name="Chu H.-A."/>
            <person name="Kuo C.-H."/>
        </authorList>
    </citation>
    <scope>NUCLEOTIDE SEQUENCE</scope>
    <source>
        <strain evidence="1">AL20115</strain>
    </source>
</reference>